<evidence type="ECO:0000313" key="1">
    <source>
        <dbReference type="EMBL" id="CAB3994230.1"/>
    </source>
</evidence>
<dbReference type="EMBL" id="CACRXK020002423">
    <property type="protein sequence ID" value="CAB3994230.1"/>
    <property type="molecule type" value="Genomic_DNA"/>
</dbReference>
<organism evidence="1 2">
    <name type="scientific">Paramuricea clavata</name>
    <name type="common">Red gorgonian</name>
    <name type="synonym">Violescent sea-whip</name>
    <dbReference type="NCBI Taxonomy" id="317549"/>
    <lineage>
        <taxon>Eukaryota</taxon>
        <taxon>Metazoa</taxon>
        <taxon>Cnidaria</taxon>
        <taxon>Anthozoa</taxon>
        <taxon>Octocorallia</taxon>
        <taxon>Malacalcyonacea</taxon>
        <taxon>Plexauridae</taxon>
        <taxon>Paramuricea</taxon>
    </lineage>
</organism>
<keyword evidence="2" id="KW-1185">Reference proteome</keyword>
<dbReference type="AlphaFoldDB" id="A0A7D9DVL7"/>
<sequence>MTEVTKEALNEAKKKRRCAKSSVTRAGNGLDYLLKNERPIPEVEESLANLEDLYKKLVEKHDEYFSWWMAMKNLQLRKNGLKIVNRGLCR</sequence>
<protein>
    <submittedName>
        <fullName evidence="1">Uncharacterized protein</fullName>
    </submittedName>
</protein>
<proteinExistence type="predicted"/>
<gene>
    <name evidence="1" type="ORF">PACLA_8A022749</name>
</gene>
<dbReference type="Proteomes" id="UP001152795">
    <property type="component" value="Unassembled WGS sequence"/>
</dbReference>
<name>A0A7D9DVL7_PARCT</name>
<accession>A0A7D9DVL7</accession>
<reference evidence="1" key="1">
    <citation type="submission" date="2020-04" db="EMBL/GenBank/DDBJ databases">
        <authorList>
            <person name="Alioto T."/>
            <person name="Alioto T."/>
            <person name="Gomez Garrido J."/>
        </authorList>
    </citation>
    <scope>NUCLEOTIDE SEQUENCE</scope>
    <source>
        <strain evidence="1">A484AB</strain>
    </source>
</reference>
<comment type="caution">
    <text evidence="1">The sequence shown here is derived from an EMBL/GenBank/DDBJ whole genome shotgun (WGS) entry which is preliminary data.</text>
</comment>
<evidence type="ECO:0000313" key="2">
    <source>
        <dbReference type="Proteomes" id="UP001152795"/>
    </source>
</evidence>